<dbReference type="OrthoDB" id="9794275at2"/>
<evidence type="ECO:0000313" key="2">
    <source>
        <dbReference type="Proteomes" id="UP000183028"/>
    </source>
</evidence>
<evidence type="ECO:0000313" key="1">
    <source>
        <dbReference type="EMBL" id="SEI57450.1"/>
    </source>
</evidence>
<dbReference type="Gene3D" id="3.30.70.120">
    <property type="match status" value="1"/>
</dbReference>
<proteinExistence type="predicted"/>
<dbReference type="InterPro" id="IPR010375">
    <property type="entry name" value="CdAMP_rec"/>
</dbReference>
<accession>A0A1H6S095</accession>
<reference evidence="2" key="1">
    <citation type="submission" date="2016-10" db="EMBL/GenBank/DDBJ databases">
        <authorList>
            <person name="Varghese N."/>
        </authorList>
    </citation>
    <scope>NUCLEOTIDE SEQUENCE [LARGE SCALE GENOMIC DNA]</scope>
    <source>
        <strain evidence="2">DSM 20406</strain>
    </source>
</reference>
<dbReference type="EMBL" id="FNYK01000010">
    <property type="protein sequence ID" value="SEI57450.1"/>
    <property type="molecule type" value="Genomic_DNA"/>
</dbReference>
<sequence>MKLIIAIVNNDDSNAVQTALTEGGYFITKMATSGGFLRKGNTTFLIGTNDEKVDGALEIIKANAKKRVEKEPTVPPTEMGEFFTPIMVDVLVGGATVFVLNVDRFEKM</sequence>
<dbReference type="AlphaFoldDB" id="A0A1H6S095"/>
<keyword evidence="2" id="KW-1185">Reference proteome</keyword>
<dbReference type="InterPro" id="IPR011322">
    <property type="entry name" value="N-reg_PII-like_a/b"/>
</dbReference>
<dbReference type="Pfam" id="PF06153">
    <property type="entry name" value="CdAMP_rec"/>
    <property type="match status" value="1"/>
</dbReference>
<name>A0A1H6S095_9FIRM</name>
<dbReference type="GeneID" id="54120941"/>
<dbReference type="PANTHER" id="PTHR38456">
    <property type="entry name" value="CYCLIC DI-AMP RECEPTOR A"/>
    <property type="match status" value="1"/>
</dbReference>
<dbReference type="Proteomes" id="UP000183028">
    <property type="component" value="Unassembled WGS sequence"/>
</dbReference>
<dbReference type="RefSeq" id="WP_033163554.1">
    <property type="nucleotide sequence ID" value="NZ_CACVPP010000017.1"/>
</dbReference>
<protein>
    <submittedName>
        <fullName evidence="1">Uncharacterized protein YaaQ</fullName>
    </submittedName>
</protein>
<dbReference type="SUPFAM" id="SSF54913">
    <property type="entry name" value="GlnB-like"/>
    <property type="match status" value="1"/>
</dbReference>
<dbReference type="eggNOG" id="COG3870">
    <property type="taxonomic scope" value="Bacteria"/>
</dbReference>
<dbReference type="PANTHER" id="PTHR38456:SF1">
    <property type="entry name" value="CYCLIC DI-AMP RECEPTOR A"/>
    <property type="match status" value="1"/>
</dbReference>
<dbReference type="STRING" id="322505.SAMN04487836_10810"/>
<dbReference type="InterPro" id="IPR015867">
    <property type="entry name" value="N-reg_PII/ATP_PRibTrfase_C"/>
</dbReference>
<organism evidence="1 2">
    <name type="scientific">Sharpea azabuensis</name>
    <dbReference type="NCBI Taxonomy" id="322505"/>
    <lineage>
        <taxon>Bacteria</taxon>
        <taxon>Bacillati</taxon>
        <taxon>Bacillota</taxon>
        <taxon>Erysipelotrichia</taxon>
        <taxon>Erysipelotrichales</taxon>
        <taxon>Coprobacillaceae</taxon>
        <taxon>Sharpea</taxon>
    </lineage>
</organism>
<gene>
    <name evidence="1" type="ORF">SAMN04487834_101029</name>
</gene>